<dbReference type="PANTHER" id="PTHR12203:SF35">
    <property type="entry name" value="PROTEIN O-GLUCOSYLTRANSFERASE 1"/>
    <property type="match status" value="1"/>
</dbReference>
<feature type="domain" description="Glycosyl transferase CAP10" evidence="2">
    <location>
        <begin position="70"/>
        <end position="308"/>
    </location>
</feature>
<evidence type="ECO:0000313" key="3">
    <source>
        <dbReference type="EMBL" id="QHT85370.1"/>
    </source>
</evidence>
<sequence length="323" mass="38725">MLELDTIIMDYLKPFPTITREDLVYLTIHRPTVTVRLKIINQKLYQLGSHRNGRLDSLVWLLQETLQEHIISDCEFVLFYDDSINDENVALVKGKPMIVATSVADHSFILYPDFTFHVFPEYNIKDHESYCNELVNTIPFHKKIPKLVFRGDMHPHTRPYRTKYIRTDRYYDCQHYDIVCSSGKSFLSRKEKNNYKYYLHLNGRHDNAYSSALKYGLCNSVVFYSAPTMYREFWQHPSIFKEGIHYIHTHNPVELEDKLRYYLTHKREAAQIANNALTFFKTYLWKKSTIKYYIQKLLNEYAKRMTYQPTLEQEDYLLPKYEM</sequence>
<reference evidence="3" key="1">
    <citation type="journal article" date="2020" name="Nature">
        <title>Giant virus diversity and host interactions through global metagenomics.</title>
        <authorList>
            <person name="Schulz F."/>
            <person name="Roux S."/>
            <person name="Paez-Espino D."/>
            <person name="Jungbluth S."/>
            <person name="Walsh D.A."/>
            <person name="Denef V.J."/>
            <person name="McMahon K.D."/>
            <person name="Konstantinidis K.T."/>
            <person name="Eloe-Fadrosh E.A."/>
            <person name="Kyrpides N.C."/>
            <person name="Woyke T."/>
        </authorList>
    </citation>
    <scope>NUCLEOTIDE SEQUENCE</scope>
    <source>
        <strain evidence="3">GVMAG-M-3300023184-17</strain>
    </source>
</reference>
<name>A0A6C0HYA6_9ZZZZ</name>
<organism evidence="3">
    <name type="scientific">viral metagenome</name>
    <dbReference type="NCBI Taxonomy" id="1070528"/>
    <lineage>
        <taxon>unclassified sequences</taxon>
        <taxon>metagenomes</taxon>
        <taxon>organismal metagenomes</taxon>
    </lineage>
</organism>
<dbReference type="InterPro" id="IPR051091">
    <property type="entry name" value="O-Glucosyltr/Glycosyltrsf_90"/>
</dbReference>
<keyword evidence="1" id="KW-0808">Transferase</keyword>
<dbReference type="GO" id="GO:0016740">
    <property type="term" value="F:transferase activity"/>
    <property type="evidence" value="ECO:0007669"/>
    <property type="project" value="UniProtKB-KW"/>
</dbReference>
<protein>
    <recommendedName>
        <fullName evidence="2">Glycosyl transferase CAP10 domain-containing protein</fullName>
    </recommendedName>
</protein>
<evidence type="ECO:0000259" key="2">
    <source>
        <dbReference type="SMART" id="SM00672"/>
    </source>
</evidence>
<dbReference type="EMBL" id="MN740041">
    <property type="protein sequence ID" value="QHT85370.1"/>
    <property type="molecule type" value="Genomic_DNA"/>
</dbReference>
<dbReference type="SMART" id="SM00672">
    <property type="entry name" value="CAP10"/>
    <property type="match status" value="1"/>
</dbReference>
<dbReference type="PANTHER" id="PTHR12203">
    <property type="entry name" value="KDEL LYS-ASP-GLU-LEU CONTAINING - RELATED"/>
    <property type="match status" value="1"/>
</dbReference>
<proteinExistence type="predicted"/>
<evidence type="ECO:0000256" key="1">
    <source>
        <dbReference type="ARBA" id="ARBA00022679"/>
    </source>
</evidence>
<dbReference type="InterPro" id="IPR006598">
    <property type="entry name" value="CAP10"/>
</dbReference>
<accession>A0A6C0HYA6</accession>
<dbReference type="Pfam" id="PF05686">
    <property type="entry name" value="Glyco_transf_90"/>
    <property type="match status" value="1"/>
</dbReference>
<dbReference type="AlphaFoldDB" id="A0A6C0HYA6"/>